<gene>
    <name evidence="2" type="ORF">Acor_84130</name>
</gene>
<feature type="region of interest" description="Disordered" evidence="1">
    <location>
        <begin position="1"/>
        <end position="87"/>
    </location>
</feature>
<evidence type="ECO:0000313" key="3">
    <source>
        <dbReference type="Proteomes" id="UP000334990"/>
    </source>
</evidence>
<name>A0A5M3WBL2_9ACTN</name>
<evidence type="ECO:0000256" key="1">
    <source>
        <dbReference type="SAM" id="MobiDB-lite"/>
    </source>
</evidence>
<dbReference type="Proteomes" id="UP000334990">
    <property type="component" value="Unassembled WGS sequence"/>
</dbReference>
<dbReference type="EMBL" id="BLAD01000152">
    <property type="protein sequence ID" value="GES06344.1"/>
    <property type="molecule type" value="Genomic_DNA"/>
</dbReference>
<protein>
    <submittedName>
        <fullName evidence="2">Uncharacterized protein</fullName>
    </submittedName>
</protein>
<keyword evidence="3" id="KW-1185">Reference proteome</keyword>
<organism evidence="2 3">
    <name type="scientific">Acrocarpospora corrugata</name>
    <dbReference type="NCBI Taxonomy" id="35763"/>
    <lineage>
        <taxon>Bacteria</taxon>
        <taxon>Bacillati</taxon>
        <taxon>Actinomycetota</taxon>
        <taxon>Actinomycetes</taxon>
        <taxon>Streptosporangiales</taxon>
        <taxon>Streptosporangiaceae</taxon>
        <taxon>Acrocarpospora</taxon>
    </lineage>
</organism>
<feature type="compositionally biased region" description="Low complexity" evidence="1">
    <location>
        <begin position="75"/>
        <end position="87"/>
    </location>
</feature>
<sequence length="87" mass="9324">MTAIHQIAVPPPDGIRPDEKPQPAQDVSGQRRQESGEKGSILRSEPHPSADAELPFEDGDLVTQGEDLDVLCPDRPTAATAAPRRCS</sequence>
<dbReference type="RefSeq" id="WP_218034825.1">
    <property type="nucleotide sequence ID" value="NZ_BAAABN010000072.1"/>
</dbReference>
<accession>A0A5M3WBL2</accession>
<comment type="caution">
    <text evidence="2">The sequence shown here is derived from an EMBL/GenBank/DDBJ whole genome shotgun (WGS) entry which is preliminary data.</text>
</comment>
<evidence type="ECO:0000313" key="2">
    <source>
        <dbReference type="EMBL" id="GES06344.1"/>
    </source>
</evidence>
<reference evidence="2 3" key="1">
    <citation type="submission" date="2019-10" db="EMBL/GenBank/DDBJ databases">
        <title>Whole genome shotgun sequence of Acrocarpospora corrugata NBRC 13972.</title>
        <authorList>
            <person name="Ichikawa N."/>
            <person name="Kimura A."/>
            <person name="Kitahashi Y."/>
            <person name="Komaki H."/>
            <person name="Oguchi A."/>
        </authorList>
    </citation>
    <scope>NUCLEOTIDE SEQUENCE [LARGE SCALE GENOMIC DNA]</scope>
    <source>
        <strain evidence="2 3">NBRC 13972</strain>
    </source>
</reference>
<proteinExistence type="predicted"/>
<dbReference type="AlphaFoldDB" id="A0A5M3WBL2"/>